<dbReference type="HOGENOM" id="CLU_3224650_0_0_1"/>
<dbReference type="EMBL" id="JH658538">
    <property type="protein sequence ID" value="EXK78171.1"/>
    <property type="molecule type" value="Genomic_DNA"/>
</dbReference>
<evidence type="ECO:0000313" key="1">
    <source>
        <dbReference type="EMBL" id="EXK78171.1"/>
    </source>
</evidence>
<organism evidence="1 2">
    <name type="scientific">Fusarium oxysporum f. sp. raphani 54005</name>
    <dbReference type="NCBI Taxonomy" id="1089458"/>
    <lineage>
        <taxon>Eukaryota</taxon>
        <taxon>Fungi</taxon>
        <taxon>Dikarya</taxon>
        <taxon>Ascomycota</taxon>
        <taxon>Pezizomycotina</taxon>
        <taxon>Sordariomycetes</taxon>
        <taxon>Hypocreomycetidae</taxon>
        <taxon>Hypocreales</taxon>
        <taxon>Nectriaceae</taxon>
        <taxon>Fusarium</taxon>
        <taxon>Fusarium oxysporum species complex</taxon>
    </lineage>
</organism>
<proteinExistence type="predicted"/>
<gene>
    <name evidence="1" type="ORF">FOQG_17139</name>
</gene>
<keyword evidence="2" id="KW-1185">Reference proteome</keyword>
<name>X0B8V8_FUSOX</name>
<dbReference type="Proteomes" id="UP000030663">
    <property type="component" value="Unassembled WGS sequence"/>
</dbReference>
<dbReference type="AlphaFoldDB" id="X0B8V8"/>
<reference evidence="1 2" key="1">
    <citation type="submission" date="2011-11" db="EMBL/GenBank/DDBJ databases">
        <title>The Genome Sequence of Fusarium oxysporum PHW815.</title>
        <authorList>
            <consortium name="The Broad Institute Genome Sequencing Platform"/>
            <person name="Ma L.-J."/>
            <person name="Gale L.R."/>
            <person name="Schwartz D.C."/>
            <person name="Zhou S."/>
            <person name="Corby-Kistler H."/>
            <person name="Young S.K."/>
            <person name="Zeng Q."/>
            <person name="Gargeya S."/>
            <person name="Fitzgerald M."/>
            <person name="Haas B."/>
            <person name="Abouelleil A."/>
            <person name="Alvarado L."/>
            <person name="Arachchi H.M."/>
            <person name="Berlin A."/>
            <person name="Brown A."/>
            <person name="Chapman S.B."/>
            <person name="Chen Z."/>
            <person name="Dunbar C."/>
            <person name="Freedman E."/>
            <person name="Gearin G."/>
            <person name="Goldberg J."/>
            <person name="Griggs A."/>
            <person name="Gujja S."/>
            <person name="Heiman D."/>
            <person name="Howarth C."/>
            <person name="Larson L."/>
            <person name="Lui A."/>
            <person name="MacDonald P.J.P."/>
            <person name="Montmayeur A."/>
            <person name="Murphy C."/>
            <person name="Neiman D."/>
            <person name="Pearson M."/>
            <person name="Priest M."/>
            <person name="Roberts A."/>
            <person name="Saif S."/>
            <person name="Shea T."/>
            <person name="Shenoy N."/>
            <person name="Sisk P."/>
            <person name="Stolte C."/>
            <person name="Sykes S."/>
            <person name="Wortman J."/>
            <person name="Nusbaum C."/>
            <person name="Birren B."/>
        </authorList>
    </citation>
    <scope>NUCLEOTIDE SEQUENCE [LARGE SCALE GENOMIC DNA]</scope>
    <source>
        <strain evidence="1 2">54005</strain>
    </source>
</reference>
<accession>X0B8V8</accession>
<sequence length="44" mass="5016">MIQLIGNRYISLEDLRSLLETKFGGGNFSILVAQRIPMIHKVRS</sequence>
<evidence type="ECO:0000313" key="2">
    <source>
        <dbReference type="Proteomes" id="UP000030663"/>
    </source>
</evidence>
<protein>
    <submittedName>
        <fullName evidence="1">Uncharacterized protein</fullName>
    </submittedName>
</protein>